<evidence type="ECO:0000313" key="7">
    <source>
        <dbReference type="EMBL" id="REH37269.1"/>
    </source>
</evidence>
<dbReference type="RefSeq" id="WP_116179398.1">
    <property type="nucleotide sequence ID" value="NZ_CP144375.1"/>
</dbReference>
<comment type="caution">
    <text evidence="7">The sequence shown here is derived from an EMBL/GenBank/DDBJ whole genome shotgun (WGS) entry which is preliminary data.</text>
</comment>
<evidence type="ECO:0000256" key="1">
    <source>
        <dbReference type="ARBA" id="ARBA00004651"/>
    </source>
</evidence>
<accession>A0A3E0H3Z1</accession>
<feature type="transmembrane region" description="Helical" evidence="6">
    <location>
        <begin position="399"/>
        <end position="419"/>
    </location>
</feature>
<proteinExistence type="predicted"/>
<comment type="subcellular location">
    <subcellularLocation>
        <location evidence="1">Cell membrane</location>
        <topology evidence="1">Multi-pass membrane protein</topology>
    </subcellularLocation>
</comment>
<evidence type="ECO:0000256" key="6">
    <source>
        <dbReference type="SAM" id="Phobius"/>
    </source>
</evidence>
<feature type="transmembrane region" description="Helical" evidence="6">
    <location>
        <begin position="236"/>
        <end position="260"/>
    </location>
</feature>
<evidence type="ECO:0000313" key="8">
    <source>
        <dbReference type="Proteomes" id="UP000256269"/>
    </source>
</evidence>
<evidence type="ECO:0000256" key="5">
    <source>
        <dbReference type="ARBA" id="ARBA00023136"/>
    </source>
</evidence>
<feature type="transmembrane region" description="Helical" evidence="6">
    <location>
        <begin position="21"/>
        <end position="43"/>
    </location>
</feature>
<feature type="transmembrane region" description="Helical" evidence="6">
    <location>
        <begin position="288"/>
        <end position="313"/>
    </location>
</feature>
<evidence type="ECO:0000256" key="4">
    <source>
        <dbReference type="ARBA" id="ARBA00022989"/>
    </source>
</evidence>
<feature type="transmembrane region" description="Helical" evidence="6">
    <location>
        <begin position="362"/>
        <end position="387"/>
    </location>
</feature>
<feature type="transmembrane region" description="Helical" evidence="6">
    <location>
        <begin position="88"/>
        <end position="110"/>
    </location>
</feature>
<organism evidence="7 8">
    <name type="scientific">Kutzneria buriramensis</name>
    <dbReference type="NCBI Taxonomy" id="1045776"/>
    <lineage>
        <taxon>Bacteria</taxon>
        <taxon>Bacillati</taxon>
        <taxon>Actinomycetota</taxon>
        <taxon>Actinomycetes</taxon>
        <taxon>Pseudonocardiales</taxon>
        <taxon>Pseudonocardiaceae</taxon>
        <taxon>Kutzneria</taxon>
    </lineage>
</organism>
<feature type="transmembrane region" description="Helical" evidence="6">
    <location>
        <begin position="162"/>
        <end position="183"/>
    </location>
</feature>
<dbReference type="PANTHER" id="PTHR42770:SF7">
    <property type="entry name" value="MEMBRANE PROTEIN"/>
    <property type="match status" value="1"/>
</dbReference>
<keyword evidence="2" id="KW-1003">Cell membrane</keyword>
<feature type="transmembrane region" description="Helical" evidence="6">
    <location>
        <begin position="49"/>
        <end position="67"/>
    </location>
</feature>
<protein>
    <submittedName>
        <fullName evidence="7">Amino acid transporter</fullName>
    </submittedName>
</protein>
<dbReference type="AlphaFoldDB" id="A0A3E0H3Z1"/>
<sequence length="476" mass="49018">MSEERALRANVLGAADTAMMAVAGSAPAYSIGASTAALVAVAGLGSPAALLWCGIPMLGIAWAFSHLGRTEVNAGASYAWVGRALHPALGYLSGWALIVSATLFMVAGAIPAGSLTLSLFDPGLASNTALVTVVGAVWFGIMALVVYLGVTVTARAQWIMSGIEVAILVIFLVVGLVRAPGIAVEHFSWSWLGFSHFDGMGGFAGAALVAAFYYWGWDVSANLNEETRSARRAAGLGGIVGVVIVFGLFLCFTVLVNLLLSADTIGNSSGNLLDLLGQAIWPGPGGKILSIAVVLSTIATLETTLIQVTRTMFAMGRDGTLPRAFGRTHLRRRTPALATIVVAIVSVILFVAANFLGSVGQILADAISAIGLQIAFYYGLAGVAVVVSHRAELFKSVRNFVLIGLWPGLGAAFLLWMFVEAIGSNSAVVNGIGLGLLAVGIVPMAIAWRKGSAYFGRATVPADTVAAAVPTGGELG</sequence>
<keyword evidence="4 6" id="KW-1133">Transmembrane helix</keyword>
<dbReference type="InterPro" id="IPR002293">
    <property type="entry name" value="AA/rel_permease1"/>
</dbReference>
<dbReference type="Proteomes" id="UP000256269">
    <property type="component" value="Unassembled WGS sequence"/>
</dbReference>
<dbReference type="GO" id="GO:0022857">
    <property type="term" value="F:transmembrane transporter activity"/>
    <property type="evidence" value="ECO:0007669"/>
    <property type="project" value="InterPro"/>
</dbReference>
<keyword evidence="3 6" id="KW-0812">Transmembrane</keyword>
<feature type="transmembrane region" description="Helical" evidence="6">
    <location>
        <begin position="189"/>
        <end position="215"/>
    </location>
</feature>
<evidence type="ECO:0000256" key="3">
    <source>
        <dbReference type="ARBA" id="ARBA00022692"/>
    </source>
</evidence>
<feature type="transmembrane region" description="Helical" evidence="6">
    <location>
        <begin position="334"/>
        <end position="356"/>
    </location>
</feature>
<dbReference type="Pfam" id="PF13520">
    <property type="entry name" value="AA_permease_2"/>
    <property type="match status" value="1"/>
</dbReference>
<dbReference type="OrthoDB" id="138827at2"/>
<dbReference type="PANTHER" id="PTHR42770">
    <property type="entry name" value="AMINO ACID TRANSPORTER-RELATED"/>
    <property type="match status" value="1"/>
</dbReference>
<dbReference type="Gene3D" id="1.20.1740.10">
    <property type="entry name" value="Amino acid/polyamine transporter I"/>
    <property type="match status" value="1"/>
</dbReference>
<name>A0A3E0H3Z1_9PSEU</name>
<evidence type="ECO:0000256" key="2">
    <source>
        <dbReference type="ARBA" id="ARBA00022475"/>
    </source>
</evidence>
<feature type="transmembrane region" description="Helical" evidence="6">
    <location>
        <begin position="431"/>
        <end position="448"/>
    </location>
</feature>
<keyword evidence="8" id="KW-1185">Reference proteome</keyword>
<feature type="transmembrane region" description="Helical" evidence="6">
    <location>
        <begin position="130"/>
        <end position="150"/>
    </location>
</feature>
<gene>
    <name evidence="7" type="ORF">BCF44_115273</name>
</gene>
<dbReference type="PIRSF" id="PIRSF006060">
    <property type="entry name" value="AA_transporter"/>
    <property type="match status" value="1"/>
</dbReference>
<keyword evidence="5 6" id="KW-0472">Membrane</keyword>
<dbReference type="GO" id="GO:0005886">
    <property type="term" value="C:plasma membrane"/>
    <property type="evidence" value="ECO:0007669"/>
    <property type="project" value="UniProtKB-SubCell"/>
</dbReference>
<dbReference type="EMBL" id="QUNO01000015">
    <property type="protein sequence ID" value="REH37269.1"/>
    <property type="molecule type" value="Genomic_DNA"/>
</dbReference>
<dbReference type="InterPro" id="IPR050367">
    <property type="entry name" value="APC_superfamily"/>
</dbReference>
<reference evidence="7 8" key="1">
    <citation type="submission" date="2018-08" db="EMBL/GenBank/DDBJ databases">
        <title>Genomic Encyclopedia of Archaeal and Bacterial Type Strains, Phase II (KMG-II): from individual species to whole genera.</title>
        <authorList>
            <person name="Goeker M."/>
        </authorList>
    </citation>
    <scope>NUCLEOTIDE SEQUENCE [LARGE SCALE GENOMIC DNA]</scope>
    <source>
        <strain evidence="7 8">DSM 45791</strain>
    </source>
</reference>